<feature type="region of interest" description="Disordered" evidence="5">
    <location>
        <begin position="870"/>
        <end position="893"/>
    </location>
</feature>
<feature type="domain" description="Exocyst complex component Sec3 coiled-coil" evidence="6">
    <location>
        <begin position="318"/>
        <end position="429"/>
    </location>
</feature>
<dbReference type="GO" id="GO:0006893">
    <property type="term" value="P:Golgi to plasma membrane transport"/>
    <property type="evidence" value="ECO:0007669"/>
    <property type="project" value="TreeGrafter"/>
</dbReference>
<evidence type="ECO:0000256" key="2">
    <source>
        <dbReference type="ARBA" id="ARBA00022448"/>
    </source>
</evidence>
<dbReference type="GO" id="GO:0006887">
    <property type="term" value="P:exocytosis"/>
    <property type="evidence" value="ECO:0007669"/>
    <property type="project" value="UniProtKB-KW"/>
</dbReference>
<dbReference type="GO" id="GO:0005546">
    <property type="term" value="F:phosphatidylinositol-4,5-bisphosphate binding"/>
    <property type="evidence" value="ECO:0007669"/>
    <property type="project" value="TreeGrafter"/>
</dbReference>
<dbReference type="InterPro" id="IPR019160">
    <property type="entry name" value="Sec3_CC"/>
</dbReference>
<dbReference type="EMBL" id="FNXT01001262">
    <property type="protein sequence ID" value="SZX76595.1"/>
    <property type="molecule type" value="Genomic_DNA"/>
</dbReference>
<dbReference type="STRING" id="3088.A0A383WGH5"/>
<comment type="similarity">
    <text evidence="1">Belongs to the SEC3 family.</text>
</comment>
<dbReference type="Proteomes" id="UP000256970">
    <property type="component" value="Unassembled WGS sequence"/>
</dbReference>
<keyword evidence="2" id="KW-0813">Transport</keyword>
<dbReference type="GO" id="GO:0000145">
    <property type="term" value="C:exocyst"/>
    <property type="evidence" value="ECO:0007669"/>
    <property type="project" value="InterPro"/>
</dbReference>
<feature type="region of interest" description="Disordered" evidence="5">
    <location>
        <begin position="588"/>
        <end position="640"/>
    </location>
</feature>
<evidence type="ECO:0000256" key="5">
    <source>
        <dbReference type="SAM" id="MobiDB-lite"/>
    </source>
</evidence>
<dbReference type="PANTHER" id="PTHR16092:SF14">
    <property type="entry name" value="EXOCYST COMPLEX COMPONENT 1 ISOFORM X1"/>
    <property type="match status" value="1"/>
</dbReference>
<dbReference type="InterPro" id="IPR048628">
    <property type="entry name" value="Sec3_C"/>
</dbReference>
<gene>
    <name evidence="8" type="ORF">BQ4739_LOCUS16975</name>
</gene>
<keyword evidence="3" id="KW-0268">Exocytosis</keyword>
<organism evidence="8 9">
    <name type="scientific">Tetradesmus obliquus</name>
    <name type="common">Green alga</name>
    <name type="synonym">Acutodesmus obliquus</name>
    <dbReference type="NCBI Taxonomy" id="3088"/>
    <lineage>
        <taxon>Eukaryota</taxon>
        <taxon>Viridiplantae</taxon>
        <taxon>Chlorophyta</taxon>
        <taxon>core chlorophytes</taxon>
        <taxon>Chlorophyceae</taxon>
        <taxon>CS clade</taxon>
        <taxon>Sphaeropleales</taxon>
        <taxon>Scenedesmaceae</taxon>
        <taxon>Tetradesmus</taxon>
    </lineage>
</organism>
<feature type="domain" description="Exocyst complex component Sec3 C-terminal" evidence="7">
    <location>
        <begin position="735"/>
        <end position="1078"/>
    </location>
</feature>
<feature type="compositionally biased region" description="Low complexity" evidence="5">
    <location>
        <begin position="870"/>
        <end position="880"/>
    </location>
</feature>
<dbReference type="PANTHER" id="PTHR16092">
    <property type="entry name" value="SEC3/SYNTAXIN-RELATED"/>
    <property type="match status" value="1"/>
</dbReference>
<evidence type="ECO:0000256" key="1">
    <source>
        <dbReference type="ARBA" id="ARBA00006518"/>
    </source>
</evidence>
<evidence type="ECO:0000256" key="3">
    <source>
        <dbReference type="ARBA" id="ARBA00022483"/>
    </source>
</evidence>
<proteinExistence type="inferred from homology"/>
<evidence type="ECO:0000259" key="6">
    <source>
        <dbReference type="Pfam" id="PF09763"/>
    </source>
</evidence>
<evidence type="ECO:0000259" key="7">
    <source>
        <dbReference type="Pfam" id="PF20654"/>
    </source>
</evidence>
<dbReference type="Pfam" id="PF09763">
    <property type="entry name" value="Sec3_CC"/>
    <property type="match status" value="1"/>
</dbReference>
<dbReference type="Pfam" id="PF20654">
    <property type="entry name" value="Sec3_C-term"/>
    <property type="match status" value="1"/>
</dbReference>
<sequence>MDQDTHRSAAQLLARVEELFADSESIVVAAFEAHKVSHSSESTGAQLLKALGGKAFAREALRSVVLIFTVKRSLADRGFQAALHFARPLLLGQGGTRSSSDDGGGSPRLELRKSYPLKSLLDMRLSSPGRASGRSEAALMGQGAGDAALRRQQVLELRCASHHAQPEHRAQYMLPDGHTAMFFASLAVQLLRHQDAVLPSISGVTLEREVARHQDAVLPSIAGVTMERLDAWHQDAVLPSIAGVTMERLDAWWASHKEEVTAGLSSFALEVVTPGAILVGRSPEDSSAADVLMSAKEAADLTELLASFDMGLGEENAFAAALQEEGAALEAANVAALLGCGPAVEGVLGQLRHTQAVLDDLDQSLQVFDFKLRHMRDDIAAIEASNNSLERQARHNTALSRLLEQLLGGLGVDRNLTAALEAPDLKLDRLAPAVFAAWQLHAKRTWLAGGAPDSLNPLLTQMRVVKEAQARLHQLASRFVGAAVGFITGLVGQLMGEAMEAGARHSDRWSKVSPPDRAKLHGVMLRVRPLLQVLAVLEPRALQQLQQQVFVEVNALLRRELRAAAGELRRGASAELAASGQAGEGDYNLCKEKGGSSSSSSAAQPRQRVARLSYGSGGSGPGSDSVSEWPADPTELSSGAAGASAAKRQAFLDGSVPGLPLHEAWSLLLGGFLPFLAAEAAFYADLLLLYRGDEERLRDGPDSAAPDAKQQRQGQASIAVVISRPPGCPLTYAGSQAVEGMLAGLEGDFVALSDLASRSHQVLLLPLLATALAWQQHLAAQPAAAPLAALLESLAGKLRGAWGSFCAGQVAAVEQYDSRSKMGLQQGIKHLHVLPFISQFCLMVHDLEVALVEGAAAAAAVAAAAPSQQQQQQQQQQQTAGDDGEEGQQSLEQAAAADAARSVRAAADALYDELCPRLLSRLERLASSDAKYGERCRLENYGYLGEALRGLAQKLPALQQHWQVAEARREAALSGYVAEQLAYSKLWKLLEFGDKLDALLKVVSPPEVSFQKDCSPAEVRSLMRSTMDGTDKKLEALAGRVRKHLGGGALFNVAWAAVKEALLARYEHLEWLLEQCYPTTPLRPSPEELRELFRATSAG</sequence>
<evidence type="ECO:0000313" key="9">
    <source>
        <dbReference type="Proteomes" id="UP000256970"/>
    </source>
</evidence>
<reference evidence="8 9" key="1">
    <citation type="submission" date="2016-10" db="EMBL/GenBank/DDBJ databases">
        <authorList>
            <person name="Cai Z."/>
        </authorList>
    </citation>
    <scope>NUCLEOTIDE SEQUENCE [LARGE SCALE GENOMIC DNA]</scope>
</reference>
<name>A0A383WGH5_TETOB</name>
<keyword evidence="9" id="KW-1185">Reference proteome</keyword>
<dbReference type="GO" id="GO:0005886">
    <property type="term" value="C:plasma membrane"/>
    <property type="evidence" value="ECO:0007669"/>
    <property type="project" value="TreeGrafter"/>
</dbReference>
<evidence type="ECO:0000256" key="4">
    <source>
        <dbReference type="ARBA" id="ARBA00023054"/>
    </source>
</evidence>
<dbReference type="AlphaFoldDB" id="A0A383WGH5"/>
<keyword evidence="4" id="KW-0175">Coiled coil</keyword>
<protein>
    <submittedName>
        <fullName evidence="8">Uncharacterized protein</fullName>
    </submittedName>
</protein>
<accession>A0A383WGH5</accession>
<evidence type="ECO:0000313" key="8">
    <source>
        <dbReference type="EMBL" id="SZX76595.1"/>
    </source>
</evidence>